<dbReference type="NCBIfam" id="NF001368">
    <property type="entry name" value="PRK00277.1"/>
    <property type="match status" value="1"/>
</dbReference>
<dbReference type="PRINTS" id="PR00127">
    <property type="entry name" value="CLPPROTEASEP"/>
</dbReference>
<keyword evidence="4 9" id="KW-0720">Serine protease</keyword>
<accession>A0A6F9DA62</accession>
<comment type="similarity">
    <text evidence="1 10">Belongs to the peptidase S14 family.</text>
</comment>
<dbReference type="InterPro" id="IPR001907">
    <property type="entry name" value="ClpP"/>
</dbReference>
<evidence type="ECO:0000256" key="5">
    <source>
        <dbReference type="ARBA" id="ARBA00059469"/>
    </source>
</evidence>
<dbReference type="PANTHER" id="PTHR10381:SF11">
    <property type="entry name" value="ATP-DEPENDENT CLP PROTEASE PROTEOLYTIC SUBUNIT, MITOCHONDRIAL"/>
    <property type="match status" value="1"/>
</dbReference>
<feature type="active site" evidence="7">
    <location>
        <position position="138"/>
    </location>
</feature>
<evidence type="ECO:0000256" key="2">
    <source>
        <dbReference type="ARBA" id="ARBA00022670"/>
    </source>
</evidence>
<sequence length="247" mass="26998">MICPLLGAIMNVCVRIVRNGQKCLSGISKRTLYVSSAHLRPLGVPFVIEQTGRGERTYDIYSRLLKERIVCLMAPVDDFVSGLLVAQLLFLQSESKKKPVHMYINTPGGSVTAGLAVYDTMQLVQCPIATWCVGQASSMGSLLLCAGAPGMRNALPNSRIMLHQPLGGAQGQASDIVIQANEIKKMKDKLNQLYVHHTGQSLDIIEKALDRDNFMDPYEAKNFGLIDQVLDHKIGTPMPSGAEKTDD</sequence>
<proteinExistence type="evidence at transcript level"/>
<dbReference type="GO" id="GO:0004176">
    <property type="term" value="F:ATP-dependent peptidase activity"/>
    <property type="evidence" value="ECO:0007669"/>
    <property type="project" value="InterPro"/>
</dbReference>
<reference evidence="11" key="1">
    <citation type="submission" date="2020-04" db="EMBL/GenBank/DDBJ databases">
        <authorList>
            <person name="Neveu A P."/>
        </authorList>
    </citation>
    <scope>NUCLEOTIDE SEQUENCE</scope>
    <source>
        <tissue evidence="11">Whole embryo</tissue>
    </source>
</reference>
<organism evidence="11">
    <name type="scientific">Phallusia mammillata</name>
    <dbReference type="NCBI Taxonomy" id="59560"/>
    <lineage>
        <taxon>Eukaryota</taxon>
        <taxon>Metazoa</taxon>
        <taxon>Chordata</taxon>
        <taxon>Tunicata</taxon>
        <taxon>Ascidiacea</taxon>
        <taxon>Phlebobranchia</taxon>
        <taxon>Ascidiidae</taxon>
        <taxon>Phallusia</taxon>
    </lineage>
</organism>
<dbReference type="PROSITE" id="PS00382">
    <property type="entry name" value="CLP_PROTEASE_HIS"/>
    <property type="match status" value="1"/>
</dbReference>
<evidence type="ECO:0000256" key="4">
    <source>
        <dbReference type="ARBA" id="ARBA00022825"/>
    </source>
</evidence>
<dbReference type="GO" id="GO:0051117">
    <property type="term" value="F:ATPase binding"/>
    <property type="evidence" value="ECO:0007669"/>
    <property type="project" value="TreeGrafter"/>
</dbReference>
<dbReference type="EMBL" id="LR784016">
    <property type="protein sequence ID" value="CAB3231715.1"/>
    <property type="molecule type" value="mRNA"/>
</dbReference>
<evidence type="ECO:0000313" key="11">
    <source>
        <dbReference type="EMBL" id="CAB3231715.1"/>
    </source>
</evidence>
<dbReference type="InterPro" id="IPR033135">
    <property type="entry name" value="ClpP_His_AS"/>
</dbReference>
<dbReference type="CDD" id="cd07017">
    <property type="entry name" value="S14_ClpP_2"/>
    <property type="match status" value="1"/>
</dbReference>
<evidence type="ECO:0000256" key="8">
    <source>
        <dbReference type="PROSITE-ProRule" id="PRU10086"/>
    </source>
</evidence>
<dbReference type="SUPFAM" id="SSF52096">
    <property type="entry name" value="ClpP/crotonase"/>
    <property type="match status" value="1"/>
</dbReference>
<evidence type="ECO:0000256" key="10">
    <source>
        <dbReference type="RuleBase" id="RU003567"/>
    </source>
</evidence>
<evidence type="ECO:0000256" key="6">
    <source>
        <dbReference type="ARBA" id="ARBA00062678"/>
    </source>
</evidence>
<dbReference type="Gene3D" id="3.90.226.10">
    <property type="entry name" value="2-enoyl-CoA Hydratase, Chain A, domain 1"/>
    <property type="match status" value="1"/>
</dbReference>
<keyword evidence="2 9" id="KW-0645">Protease</keyword>
<dbReference type="InterPro" id="IPR018215">
    <property type="entry name" value="ClpP_Ser_AS"/>
</dbReference>
<dbReference type="InterPro" id="IPR023562">
    <property type="entry name" value="ClpP/TepA"/>
</dbReference>
<evidence type="ECO:0000256" key="7">
    <source>
        <dbReference type="PROSITE-ProRule" id="PRU10085"/>
    </source>
</evidence>
<comment type="subunit">
    <text evidence="6">Fourteen CLPP subunits assemble into 2 heptameric rings which stack back to back to give a disk-like structure with a central cavity. Component of the ClpXP complex formed by the assembly of two CLPP heptameric rings with two CLPX hexameric rings, giving rise to a symmetrical structure with two central CLPP rings flanked by a CLPX ring at either end of the complex.</text>
</comment>
<evidence type="ECO:0000256" key="1">
    <source>
        <dbReference type="ARBA" id="ARBA00007039"/>
    </source>
</evidence>
<dbReference type="GO" id="GO:0009368">
    <property type="term" value="C:endopeptidase Clp complex"/>
    <property type="evidence" value="ECO:0007669"/>
    <property type="project" value="TreeGrafter"/>
</dbReference>
<comment type="function">
    <text evidence="5">Protease component of the ClpXP complex that cleaves peptides and various proteins in an ATP-dependent process. Has low peptidase activity in the absence of CLPX. The ClpXP complex can degrade CSN1S1, CSN2 and CSN3, as well as synthetic peptides (in vitro) and may be responsible for a fairly general and central housekeeping function rather than for the degradation of specific substrates. Cleaves PINK1 in the mitochondrion.</text>
</comment>
<name>A0A6F9DA62_9ASCI</name>
<dbReference type="FunFam" id="3.90.226.10:FF:000001">
    <property type="entry name" value="ATP-dependent Clp protease proteolytic subunit"/>
    <property type="match status" value="1"/>
</dbReference>
<dbReference type="PROSITE" id="PS00381">
    <property type="entry name" value="CLP_PROTEASE_SER"/>
    <property type="match status" value="1"/>
</dbReference>
<gene>
    <name evidence="11" type="primary">Clpp</name>
</gene>
<dbReference type="PANTHER" id="PTHR10381">
    <property type="entry name" value="ATP-DEPENDENT CLP PROTEASE PROTEOLYTIC SUBUNIT"/>
    <property type="match status" value="1"/>
</dbReference>
<feature type="active site" evidence="8">
    <location>
        <position position="163"/>
    </location>
</feature>
<protein>
    <recommendedName>
        <fullName evidence="10">ATP-dependent Clp protease proteolytic subunit</fullName>
        <ecNumber evidence="9">3.4.21.92</ecNumber>
    </recommendedName>
</protein>
<dbReference type="AlphaFoldDB" id="A0A6F9DA62"/>
<evidence type="ECO:0000256" key="3">
    <source>
        <dbReference type="ARBA" id="ARBA00022801"/>
    </source>
</evidence>
<dbReference type="NCBIfam" id="NF009205">
    <property type="entry name" value="PRK12553.1"/>
    <property type="match status" value="1"/>
</dbReference>
<dbReference type="Pfam" id="PF00574">
    <property type="entry name" value="CLP_protease"/>
    <property type="match status" value="1"/>
</dbReference>
<dbReference type="GO" id="GO:0006515">
    <property type="term" value="P:protein quality control for misfolded or incompletely synthesized proteins"/>
    <property type="evidence" value="ECO:0007669"/>
    <property type="project" value="TreeGrafter"/>
</dbReference>
<dbReference type="EC" id="3.4.21.92" evidence="9"/>
<keyword evidence="3 9" id="KW-0378">Hydrolase</keyword>
<dbReference type="InterPro" id="IPR029045">
    <property type="entry name" value="ClpP/crotonase-like_dom_sf"/>
</dbReference>
<dbReference type="GO" id="GO:0004252">
    <property type="term" value="F:serine-type endopeptidase activity"/>
    <property type="evidence" value="ECO:0007669"/>
    <property type="project" value="UniProtKB-EC"/>
</dbReference>
<evidence type="ECO:0000256" key="9">
    <source>
        <dbReference type="RuleBase" id="RU000549"/>
    </source>
</evidence>
<dbReference type="HAMAP" id="MF_00444">
    <property type="entry name" value="ClpP"/>
    <property type="match status" value="1"/>
</dbReference>